<evidence type="ECO:0000313" key="2">
    <source>
        <dbReference type="EMBL" id="KAG9701333.1"/>
    </source>
</evidence>
<evidence type="ECO:0000313" key="3">
    <source>
        <dbReference type="Proteomes" id="UP000779574"/>
    </source>
</evidence>
<proteinExistence type="predicted"/>
<feature type="transmembrane region" description="Helical" evidence="1">
    <location>
        <begin position="45"/>
        <end position="65"/>
    </location>
</feature>
<reference evidence="2" key="1">
    <citation type="journal article" date="2021" name="J Fungi (Basel)">
        <title>Virulence traits and population genomics of the black yeast Aureobasidium melanogenum.</title>
        <authorList>
            <person name="Cernosa A."/>
            <person name="Sun X."/>
            <person name="Gostincar C."/>
            <person name="Fang C."/>
            <person name="Gunde-Cimerman N."/>
            <person name="Song Z."/>
        </authorList>
    </citation>
    <scope>NUCLEOTIDE SEQUENCE</scope>
    <source>
        <strain evidence="2">EXF-9911</strain>
    </source>
</reference>
<dbReference type="AlphaFoldDB" id="A0A9P8JFD3"/>
<sequence length="84" mass="8826">MSLLSLLTGKTAGILAMGAVNNFITAGFVLAIAELNHPDLVVTRWKVTLVAFAVAFSGLSFNTLAPHLLHKASILASDNSVVTY</sequence>
<feature type="transmembrane region" description="Helical" evidence="1">
    <location>
        <begin position="12"/>
        <end position="33"/>
    </location>
</feature>
<name>A0A9P8JFD3_AURME</name>
<keyword evidence="1" id="KW-0812">Transmembrane</keyword>
<evidence type="ECO:0000256" key="1">
    <source>
        <dbReference type="SAM" id="Phobius"/>
    </source>
</evidence>
<keyword evidence="1" id="KW-0472">Membrane</keyword>
<comment type="caution">
    <text evidence="2">The sequence shown here is derived from an EMBL/GenBank/DDBJ whole genome shotgun (WGS) entry which is preliminary data.</text>
</comment>
<organism evidence="2 3">
    <name type="scientific">Aureobasidium melanogenum</name>
    <name type="common">Aureobasidium pullulans var. melanogenum</name>
    <dbReference type="NCBI Taxonomy" id="46634"/>
    <lineage>
        <taxon>Eukaryota</taxon>
        <taxon>Fungi</taxon>
        <taxon>Dikarya</taxon>
        <taxon>Ascomycota</taxon>
        <taxon>Pezizomycotina</taxon>
        <taxon>Dothideomycetes</taxon>
        <taxon>Dothideomycetidae</taxon>
        <taxon>Dothideales</taxon>
        <taxon>Saccotheciaceae</taxon>
        <taxon>Aureobasidium</taxon>
    </lineage>
</organism>
<keyword evidence="1" id="KW-1133">Transmembrane helix</keyword>
<feature type="non-terminal residue" evidence="2">
    <location>
        <position position="84"/>
    </location>
</feature>
<reference evidence="2" key="2">
    <citation type="submission" date="2021-08" db="EMBL/GenBank/DDBJ databases">
        <authorList>
            <person name="Gostincar C."/>
            <person name="Sun X."/>
            <person name="Song Z."/>
            <person name="Gunde-Cimerman N."/>
        </authorList>
    </citation>
    <scope>NUCLEOTIDE SEQUENCE</scope>
    <source>
        <strain evidence="2">EXF-9911</strain>
    </source>
</reference>
<dbReference type="EMBL" id="JAHFXF010000001">
    <property type="protein sequence ID" value="KAG9701333.1"/>
    <property type="molecule type" value="Genomic_DNA"/>
</dbReference>
<dbReference type="Proteomes" id="UP000779574">
    <property type="component" value="Unassembled WGS sequence"/>
</dbReference>
<protein>
    <submittedName>
        <fullName evidence="2">Uncharacterized protein</fullName>
    </submittedName>
</protein>
<accession>A0A9P8JFD3</accession>
<gene>
    <name evidence="2" type="ORF">KCU76_g17</name>
</gene>